<reference evidence="1 2" key="1">
    <citation type="journal article" date="2023" name="Science">
        <title>Complex scaffold remodeling in plant triterpene biosynthesis.</title>
        <authorList>
            <person name="De La Pena R."/>
            <person name="Hodgson H."/>
            <person name="Liu J.C."/>
            <person name="Stephenson M.J."/>
            <person name="Martin A.C."/>
            <person name="Owen C."/>
            <person name="Harkess A."/>
            <person name="Leebens-Mack J."/>
            <person name="Jimenez L.E."/>
            <person name="Osbourn A."/>
            <person name="Sattely E.S."/>
        </authorList>
    </citation>
    <scope>NUCLEOTIDE SEQUENCE [LARGE SCALE GENOMIC DNA]</scope>
    <source>
        <strain evidence="2">cv. JPN11</strain>
        <tissue evidence="1">Leaf</tissue>
    </source>
</reference>
<name>A0ACC1Z393_MELAZ</name>
<proteinExistence type="predicted"/>
<accession>A0ACC1Z393</accession>
<organism evidence="1 2">
    <name type="scientific">Melia azedarach</name>
    <name type="common">Chinaberry tree</name>
    <dbReference type="NCBI Taxonomy" id="155640"/>
    <lineage>
        <taxon>Eukaryota</taxon>
        <taxon>Viridiplantae</taxon>
        <taxon>Streptophyta</taxon>
        <taxon>Embryophyta</taxon>
        <taxon>Tracheophyta</taxon>
        <taxon>Spermatophyta</taxon>
        <taxon>Magnoliopsida</taxon>
        <taxon>eudicotyledons</taxon>
        <taxon>Gunneridae</taxon>
        <taxon>Pentapetalae</taxon>
        <taxon>rosids</taxon>
        <taxon>malvids</taxon>
        <taxon>Sapindales</taxon>
        <taxon>Meliaceae</taxon>
        <taxon>Melia</taxon>
    </lineage>
</organism>
<dbReference type="EMBL" id="CM051394">
    <property type="protein sequence ID" value="KAJ4729932.1"/>
    <property type="molecule type" value="Genomic_DNA"/>
</dbReference>
<gene>
    <name evidence="1" type="ORF">OWV82_002636</name>
</gene>
<keyword evidence="2" id="KW-1185">Reference proteome</keyword>
<dbReference type="Proteomes" id="UP001164539">
    <property type="component" value="Chromosome 1"/>
</dbReference>
<sequence length="626" mass="68512">MQKSLQDFSEIRAMKDMPNSRTAKSILSGAQRDTQSNNDAKRVASSSSIERCWKSGEMKGVSNLENDVGVHKLGHLKKSQSLGSQLCWEGGYAAETDVEEETDQGFSSDSHDQHGEAEQNGSNDPAVSPPSEYHNAPHSESVQVSSNHVNNECIFSIGEPQNSEKEGHGNSDAMMFGLGSLDDFKVLGMRQKCETINRLVPHSRSSDDIKVLGMRRKNISVHDVDRGAVQEQERDDGVCKTVKNKYGTQVDDCSDSCNYSALAKDWLIPDDVNSVKNLQGESSAQHLDQLPNKDFKIKRIEEWVNDLQHCSPLEETNEISPSDDQLKRDADVLNGLTGSKANGKVSAGMEAAKRYISSLSAAATTAQLSNHGLAVIPFFSAFVSLKVLNLSGNAIVRITAGALPRGLHMLNLSKNNISTIEGLRELTRLRVLNLSYNRIFRIGHGLASCSSLKELYLAGNKISELAANYNSLQAISLEGNPAQKNVGDEQLKKYLQGLLPHLVYFNRQPMKTSALKDPSDRSVRLGISAHQFDRGLRSDNKGTRKSSHGVAGHSNRSSSSNHGRRSQAVVSPPKRLRGRHTRLPPSGTKAATNNRHNYLDIGSKLLSLKSEFSMRRSRSEGTLGGS</sequence>
<protein>
    <submittedName>
        <fullName evidence="1">Uncharacterized protein</fullName>
    </submittedName>
</protein>
<comment type="caution">
    <text evidence="1">The sequence shown here is derived from an EMBL/GenBank/DDBJ whole genome shotgun (WGS) entry which is preliminary data.</text>
</comment>
<evidence type="ECO:0000313" key="2">
    <source>
        <dbReference type="Proteomes" id="UP001164539"/>
    </source>
</evidence>
<evidence type="ECO:0000313" key="1">
    <source>
        <dbReference type="EMBL" id="KAJ4729932.1"/>
    </source>
</evidence>